<dbReference type="EMBL" id="CALTRL010004953">
    <property type="protein sequence ID" value="CAH7683841.1"/>
    <property type="molecule type" value="Genomic_DNA"/>
</dbReference>
<proteinExistence type="predicted"/>
<dbReference type="EMBL" id="CALTRL010004328">
    <property type="protein sequence ID" value="CAH7682890.1"/>
    <property type="molecule type" value="Genomic_DNA"/>
</dbReference>
<sequence length="115" mass="13394">MIARVKCDECPKNEDDKIFPFQPPRVPSIFNRTIHYGLFLLPKKSHHSQHQLLLIPIEPKFMSEQLSFEIDALARAFRNFEGGVVAVSYSFRLIFQMAAELWEAKNNNIMNQTEI</sequence>
<keyword evidence="3" id="KW-1185">Reference proteome</keyword>
<protein>
    <submittedName>
        <fullName evidence="1">Uncharacterized protein</fullName>
    </submittedName>
</protein>
<name>A0AAV0B7F4_PHAPC</name>
<evidence type="ECO:0000313" key="1">
    <source>
        <dbReference type="EMBL" id="CAH7682890.1"/>
    </source>
</evidence>
<organism evidence="1 3">
    <name type="scientific">Phakopsora pachyrhizi</name>
    <name type="common">Asian soybean rust disease fungus</name>
    <dbReference type="NCBI Taxonomy" id="170000"/>
    <lineage>
        <taxon>Eukaryota</taxon>
        <taxon>Fungi</taxon>
        <taxon>Dikarya</taxon>
        <taxon>Basidiomycota</taxon>
        <taxon>Pucciniomycotina</taxon>
        <taxon>Pucciniomycetes</taxon>
        <taxon>Pucciniales</taxon>
        <taxon>Phakopsoraceae</taxon>
        <taxon>Phakopsora</taxon>
    </lineage>
</organism>
<comment type="caution">
    <text evidence="1">The sequence shown here is derived from an EMBL/GenBank/DDBJ whole genome shotgun (WGS) entry which is preliminary data.</text>
</comment>
<evidence type="ECO:0000313" key="2">
    <source>
        <dbReference type="EMBL" id="CAH7683841.1"/>
    </source>
</evidence>
<gene>
    <name evidence="1" type="ORF">PPACK8108_LOCUS16046</name>
    <name evidence="2" type="ORF">PPACK8108_LOCUS17604</name>
</gene>
<evidence type="ECO:0000313" key="3">
    <source>
        <dbReference type="Proteomes" id="UP001153365"/>
    </source>
</evidence>
<accession>A0AAV0B7F4</accession>
<dbReference type="AlphaFoldDB" id="A0AAV0B7F4"/>
<reference evidence="1" key="1">
    <citation type="submission" date="2022-06" db="EMBL/GenBank/DDBJ databases">
        <authorList>
            <consortium name="SYNGENTA / RWTH Aachen University"/>
        </authorList>
    </citation>
    <scope>NUCLEOTIDE SEQUENCE</scope>
</reference>
<dbReference type="Proteomes" id="UP001153365">
    <property type="component" value="Unassembled WGS sequence"/>
</dbReference>